<comment type="caution">
    <text evidence="6">The sequence shown here is derived from an EMBL/GenBank/DDBJ whole genome shotgun (WGS) entry which is preliminary data.</text>
</comment>
<feature type="domain" description="ABC transporter" evidence="5">
    <location>
        <begin position="15"/>
        <end position="260"/>
    </location>
</feature>
<dbReference type="RefSeq" id="WP_339576364.1">
    <property type="nucleotide sequence ID" value="NZ_JBBIAA010000048.1"/>
</dbReference>
<accession>A0ABU8RPG5</accession>
<dbReference type="InterPro" id="IPR003439">
    <property type="entry name" value="ABC_transporter-like_ATP-bd"/>
</dbReference>
<keyword evidence="7" id="KW-1185">Reference proteome</keyword>
<feature type="region of interest" description="Disordered" evidence="4">
    <location>
        <begin position="369"/>
        <end position="393"/>
    </location>
</feature>
<dbReference type="PROSITE" id="PS50893">
    <property type="entry name" value="ABC_TRANSPORTER_2"/>
    <property type="match status" value="1"/>
</dbReference>
<sequence>MTEVRGEPRHGVDGPGRDDGSRGGLRVAAAVDDRRLDVDLSVAPGEVVALLGPNGAGKSTVLDLVAGLLRPDHGRVVLDGDVLADAGDDGRPRAWVPPHRRGTALMAQDPLLFGHLSARENAAFGPRARGAGRAAARAAATAWLERVGAVDLADRRPAQLSGGQAQRVALARALAAEPRLLLLDEPLAALDVGAAPAMRQLLREVLRAEGRSALLVTHDVLDVLALADRAVVLERGRVVEEGTAEEVLTAPRSAFAARLSGLTVLRGTAAPEGVRLSDGRSVPVATGGCAVGDTAVVHVPPGDLVPTSAGERGHVALVVAAVEPRGVTVTVRGVDGADGWPGPVVELPSADAAGLVPGDVLELRLAPAGAARATGPRRGDAMPEDPVGTRPPA</sequence>
<dbReference type="InterPro" id="IPR017871">
    <property type="entry name" value="ABC_transporter-like_CS"/>
</dbReference>
<feature type="compositionally biased region" description="Basic and acidic residues" evidence="4">
    <location>
        <begin position="1"/>
        <end position="21"/>
    </location>
</feature>
<feature type="region of interest" description="Disordered" evidence="4">
    <location>
        <begin position="1"/>
        <end position="24"/>
    </location>
</feature>
<gene>
    <name evidence="6" type="ORF">WDZ17_16980</name>
</gene>
<dbReference type="PANTHER" id="PTHR42781:SF4">
    <property type="entry name" value="SPERMIDINE_PUTRESCINE IMPORT ATP-BINDING PROTEIN POTA"/>
    <property type="match status" value="1"/>
</dbReference>
<dbReference type="EMBL" id="JBBIAA010000048">
    <property type="protein sequence ID" value="MEJ5946991.1"/>
    <property type="molecule type" value="Genomic_DNA"/>
</dbReference>
<keyword evidence="1" id="KW-0813">Transport</keyword>
<dbReference type="Gene3D" id="3.40.50.300">
    <property type="entry name" value="P-loop containing nucleotide triphosphate hydrolases"/>
    <property type="match status" value="1"/>
</dbReference>
<dbReference type="Pfam" id="PF00005">
    <property type="entry name" value="ABC_tran"/>
    <property type="match status" value="1"/>
</dbReference>
<dbReference type="PANTHER" id="PTHR42781">
    <property type="entry name" value="SPERMIDINE/PUTRESCINE IMPORT ATP-BINDING PROTEIN POTA"/>
    <property type="match status" value="1"/>
</dbReference>
<dbReference type="Proteomes" id="UP001387100">
    <property type="component" value="Unassembled WGS sequence"/>
</dbReference>
<dbReference type="SMART" id="SM00382">
    <property type="entry name" value="AAA"/>
    <property type="match status" value="1"/>
</dbReference>
<evidence type="ECO:0000256" key="2">
    <source>
        <dbReference type="ARBA" id="ARBA00022741"/>
    </source>
</evidence>
<evidence type="ECO:0000256" key="3">
    <source>
        <dbReference type="ARBA" id="ARBA00022840"/>
    </source>
</evidence>
<evidence type="ECO:0000259" key="5">
    <source>
        <dbReference type="PROSITE" id="PS50893"/>
    </source>
</evidence>
<keyword evidence="2" id="KW-0547">Nucleotide-binding</keyword>
<dbReference type="SUPFAM" id="SSF52540">
    <property type="entry name" value="P-loop containing nucleoside triphosphate hydrolases"/>
    <property type="match status" value="1"/>
</dbReference>
<dbReference type="InterPro" id="IPR003593">
    <property type="entry name" value="AAA+_ATPase"/>
</dbReference>
<reference evidence="6 7" key="1">
    <citation type="journal article" date="2017" name="Int. J. Syst. Evol. Microbiol.">
        <title>Pseudokineococcus basanitobsidens sp. nov., isolated from volcanic rock.</title>
        <authorList>
            <person name="Lee D.W."/>
            <person name="Park M.Y."/>
            <person name="Kim J.J."/>
            <person name="Kim B.S."/>
        </authorList>
    </citation>
    <scope>NUCLEOTIDE SEQUENCE [LARGE SCALE GENOMIC DNA]</scope>
    <source>
        <strain evidence="6 7">DSM 103726</strain>
    </source>
</reference>
<evidence type="ECO:0000256" key="4">
    <source>
        <dbReference type="SAM" id="MobiDB-lite"/>
    </source>
</evidence>
<name>A0ABU8RPG5_9ACTN</name>
<keyword evidence="3 6" id="KW-0067">ATP-binding</keyword>
<dbReference type="InterPro" id="IPR050093">
    <property type="entry name" value="ABC_SmlMolc_Importer"/>
</dbReference>
<dbReference type="InterPro" id="IPR027417">
    <property type="entry name" value="P-loop_NTPase"/>
</dbReference>
<evidence type="ECO:0000313" key="6">
    <source>
        <dbReference type="EMBL" id="MEJ5946991.1"/>
    </source>
</evidence>
<evidence type="ECO:0000256" key="1">
    <source>
        <dbReference type="ARBA" id="ARBA00022448"/>
    </source>
</evidence>
<organism evidence="6 7">
    <name type="scientific">Pseudokineococcus basanitobsidens</name>
    <dbReference type="NCBI Taxonomy" id="1926649"/>
    <lineage>
        <taxon>Bacteria</taxon>
        <taxon>Bacillati</taxon>
        <taxon>Actinomycetota</taxon>
        <taxon>Actinomycetes</taxon>
        <taxon>Kineosporiales</taxon>
        <taxon>Kineosporiaceae</taxon>
        <taxon>Pseudokineococcus</taxon>
    </lineage>
</organism>
<dbReference type="GO" id="GO:0005524">
    <property type="term" value="F:ATP binding"/>
    <property type="evidence" value="ECO:0007669"/>
    <property type="project" value="UniProtKB-KW"/>
</dbReference>
<proteinExistence type="predicted"/>
<evidence type="ECO:0000313" key="7">
    <source>
        <dbReference type="Proteomes" id="UP001387100"/>
    </source>
</evidence>
<dbReference type="PROSITE" id="PS00211">
    <property type="entry name" value="ABC_TRANSPORTER_1"/>
    <property type="match status" value="1"/>
</dbReference>
<protein>
    <submittedName>
        <fullName evidence="6">ABC transporter ATP-binding protein</fullName>
    </submittedName>
</protein>